<feature type="transmembrane region" description="Helical" evidence="1">
    <location>
        <begin position="7"/>
        <end position="29"/>
    </location>
</feature>
<evidence type="ECO:0000313" key="3">
    <source>
        <dbReference type="EMBL" id="GAA0769263.1"/>
    </source>
</evidence>
<dbReference type="InterPro" id="IPR058208">
    <property type="entry name" value="PACE"/>
</dbReference>
<keyword evidence="1" id="KW-1133">Transmembrane helix</keyword>
<comment type="caution">
    <text evidence="3">The sequence shown here is derived from an EMBL/GenBank/DDBJ whole genome shotgun (WGS) entry which is preliminary data.</text>
</comment>
<dbReference type="InterPro" id="IPR007896">
    <property type="entry name" value="BTP_bacteria"/>
</dbReference>
<evidence type="ECO:0000259" key="2">
    <source>
        <dbReference type="Pfam" id="PF05232"/>
    </source>
</evidence>
<dbReference type="NCBIfam" id="NF033664">
    <property type="entry name" value="PACE_transport"/>
    <property type="match status" value="1"/>
</dbReference>
<proteinExistence type="predicted"/>
<dbReference type="Proteomes" id="UP001500279">
    <property type="component" value="Unassembled WGS sequence"/>
</dbReference>
<evidence type="ECO:0000256" key="1">
    <source>
        <dbReference type="SAM" id="Phobius"/>
    </source>
</evidence>
<keyword evidence="1" id="KW-0472">Membrane</keyword>
<feature type="transmembrane region" description="Helical" evidence="1">
    <location>
        <begin position="79"/>
        <end position="100"/>
    </location>
</feature>
<evidence type="ECO:0000313" key="4">
    <source>
        <dbReference type="Proteomes" id="UP001500279"/>
    </source>
</evidence>
<reference evidence="4" key="1">
    <citation type="journal article" date="2019" name="Int. J. Syst. Evol. Microbiol.">
        <title>The Global Catalogue of Microorganisms (GCM) 10K type strain sequencing project: providing services to taxonomists for standard genome sequencing and annotation.</title>
        <authorList>
            <consortium name="The Broad Institute Genomics Platform"/>
            <consortium name="The Broad Institute Genome Sequencing Center for Infectious Disease"/>
            <person name="Wu L."/>
            <person name="Ma J."/>
        </authorList>
    </citation>
    <scope>NUCLEOTIDE SEQUENCE [LARGE SCALE GENOMIC DNA]</scope>
    <source>
        <strain evidence="4">JCM 15503</strain>
    </source>
</reference>
<feature type="transmembrane region" description="Helical" evidence="1">
    <location>
        <begin position="35"/>
        <end position="58"/>
    </location>
</feature>
<gene>
    <name evidence="3" type="ORF">GCM10009107_59930</name>
</gene>
<dbReference type="Pfam" id="PF05232">
    <property type="entry name" value="BTP"/>
    <property type="match status" value="2"/>
</dbReference>
<name>A0ABP3VXZ8_9BURK</name>
<sequence>MQGLRRRVLYVTLFEVGAIAANSLIMQALGHPLPAAGAVAVAASVAAVLWNMVFNALFERWEARQTTRGRSFARRAAHAVLFEGGLTLLLVPVMMLLLQISFWHAVSLEVGLIAFFLVYTYLMNWAFDAVFGLPASAA</sequence>
<feature type="transmembrane region" description="Helical" evidence="1">
    <location>
        <begin position="112"/>
        <end position="133"/>
    </location>
</feature>
<feature type="domain" description="Chlorhexidine efflux transporter" evidence="2">
    <location>
        <begin position="70"/>
        <end position="132"/>
    </location>
</feature>
<dbReference type="EMBL" id="BAAAEW010000047">
    <property type="protein sequence ID" value="GAA0769263.1"/>
    <property type="molecule type" value="Genomic_DNA"/>
</dbReference>
<keyword evidence="4" id="KW-1185">Reference proteome</keyword>
<accession>A0ABP3VXZ8</accession>
<feature type="domain" description="Chlorhexidine efflux transporter" evidence="2">
    <location>
        <begin position="3"/>
        <end position="64"/>
    </location>
</feature>
<organism evidence="3 4">
    <name type="scientific">Ideonella azotifigens</name>
    <dbReference type="NCBI Taxonomy" id="513160"/>
    <lineage>
        <taxon>Bacteria</taxon>
        <taxon>Pseudomonadati</taxon>
        <taxon>Pseudomonadota</taxon>
        <taxon>Betaproteobacteria</taxon>
        <taxon>Burkholderiales</taxon>
        <taxon>Sphaerotilaceae</taxon>
        <taxon>Ideonella</taxon>
    </lineage>
</organism>
<keyword evidence="1" id="KW-0812">Transmembrane</keyword>
<protein>
    <submittedName>
        <fullName evidence="3">PACE efflux transporter</fullName>
    </submittedName>
</protein>